<comment type="caution">
    <text evidence="3">The sequence shown here is derived from an EMBL/GenBank/DDBJ whole genome shotgun (WGS) entry which is preliminary data.</text>
</comment>
<evidence type="ECO:0000313" key="3">
    <source>
        <dbReference type="EMBL" id="REC95170.1"/>
    </source>
</evidence>
<dbReference type="OrthoDB" id="7172369at2"/>
<evidence type="ECO:0000313" key="4">
    <source>
        <dbReference type="Proteomes" id="UP000256334"/>
    </source>
</evidence>
<dbReference type="EMBL" id="QRDJ01000007">
    <property type="protein sequence ID" value="REC95170.1"/>
    <property type="molecule type" value="Genomic_DNA"/>
</dbReference>
<dbReference type="Pfam" id="PF20033">
    <property type="entry name" value="DUF6438"/>
    <property type="match status" value="1"/>
</dbReference>
<reference evidence="3 4" key="1">
    <citation type="submission" date="2018-07" db="EMBL/GenBank/DDBJ databases">
        <title>Genomic Encyclopedia of Type Strains, Phase IV (KMG-IV): sequencing the most valuable type-strain genomes for metagenomic binning, comparative biology and taxonomic classification.</title>
        <authorList>
            <person name="Goeker M."/>
        </authorList>
    </citation>
    <scope>NUCLEOTIDE SEQUENCE [LARGE SCALE GENOMIC DNA]</scope>
    <source>
        <strain evidence="3 4">DSM 14324</strain>
    </source>
</reference>
<evidence type="ECO:0000259" key="2">
    <source>
        <dbReference type="Pfam" id="PF20033"/>
    </source>
</evidence>
<dbReference type="Proteomes" id="UP000256334">
    <property type="component" value="Unassembled WGS sequence"/>
</dbReference>
<accession>A0A3D9DWL1</accession>
<feature type="chain" id="PRO_5017775099" description="DUF6438 domain-containing protein" evidence="1">
    <location>
        <begin position="28"/>
        <end position="188"/>
    </location>
</feature>
<name>A0A3D9DWL1_9GAMM</name>
<proteinExistence type="predicted"/>
<dbReference type="AlphaFoldDB" id="A0A3D9DWL1"/>
<feature type="domain" description="DUF6438" evidence="2">
    <location>
        <begin position="46"/>
        <end position="147"/>
    </location>
</feature>
<protein>
    <recommendedName>
        <fullName evidence="2">DUF6438 domain-containing protein</fullName>
    </recommendedName>
</protein>
<feature type="signal peptide" evidence="1">
    <location>
        <begin position="1"/>
        <end position="27"/>
    </location>
</feature>
<gene>
    <name evidence="3" type="ORF">C8D72_2005</name>
</gene>
<keyword evidence="1" id="KW-0732">Signal</keyword>
<evidence type="ECO:0000256" key="1">
    <source>
        <dbReference type="SAM" id="SignalP"/>
    </source>
</evidence>
<dbReference type="InterPro" id="IPR045497">
    <property type="entry name" value="DUF6438"/>
</dbReference>
<dbReference type="RefSeq" id="WP_147301527.1">
    <property type="nucleotide sequence ID" value="NZ_QRDJ01000007.1"/>
</dbReference>
<sequence>MTSFLPSGLLAGAVLLLAGCAGSGGHAQTPDRSGTRALPVAGDLASIRYDVGPCHGDCPVYSIEVLPDGTTTFIGRQHTQVYGRQARQNGEQAFTQLRRTLAPWQPVMNQQRESTGCGPRITDMSHYTVTWTGRDGRQARLLHDGGCRSASALSLTRLFDEEIPDALGVASWVGTPSMAPLSGRPRHH</sequence>
<keyword evidence="4" id="KW-1185">Reference proteome</keyword>
<organism evidence="3 4">
    <name type="scientific">Kushneria indalinina DSM 14324</name>
    <dbReference type="NCBI Taxonomy" id="1122140"/>
    <lineage>
        <taxon>Bacteria</taxon>
        <taxon>Pseudomonadati</taxon>
        <taxon>Pseudomonadota</taxon>
        <taxon>Gammaproteobacteria</taxon>
        <taxon>Oceanospirillales</taxon>
        <taxon>Halomonadaceae</taxon>
        <taxon>Kushneria</taxon>
    </lineage>
</organism>